<dbReference type="EMBL" id="JAECZO010000051">
    <property type="protein sequence ID" value="KAK7195322.1"/>
    <property type="molecule type" value="Genomic_DNA"/>
</dbReference>
<comment type="similarity">
    <text evidence="3">Belongs to the phosphoglycerate kinase family.</text>
</comment>
<evidence type="ECO:0000256" key="5">
    <source>
        <dbReference type="ARBA" id="ARBA00022679"/>
    </source>
</evidence>
<dbReference type="EC" id="2.7.2.3" evidence="4"/>
<reference evidence="10 11" key="1">
    <citation type="journal article" date="2021" name="MBio">
        <title>A New Model Trypanosomatid, Novymonas esmeraldas: Genomic Perception of Its 'Candidatus Pandoraea novymonadis' Endosymbiont.</title>
        <authorList>
            <person name="Zakharova A."/>
            <person name="Saura A."/>
            <person name="Butenko A."/>
            <person name="Podesvova L."/>
            <person name="Warmusova S."/>
            <person name="Kostygov A.Y."/>
            <person name="Nenarokova A."/>
            <person name="Lukes J."/>
            <person name="Opperdoes F.R."/>
            <person name="Yurchenko V."/>
        </authorList>
    </citation>
    <scope>NUCLEOTIDE SEQUENCE [LARGE SCALE GENOMIC DNA]</scope>
    <source>
        <strain evidence="10 11">E262AT.01</strain>
    </source>
</reference>
<evidence type="ECO:0000256" key="7">
    <source>
        <dbReference type="ARBA" id="ARBA00022777"/>
    </source>
</evidence>
<dbReference type="Pfam" id="PF00162">
    <property type="entry name" value="PGK"/>
    <property type="match status" value="1"/>
</dbReference>
<evidence type="ECO:0000256" key="4">
    <source>
        <dbReference type="ARBA" id="ARBA00013061"/>
    </source>
</evidence>
<proteinExistence type="inferred from homology"/>
<evidence type="ECO:0000313" key="10">
    <source>
        <dbReference type="EMBL" id="KAK7195322.1"/>
    </source>
</evidence>
<keyword evidence="6" id="KW-0547">Nucleotide-binding</keyword>
<organism evidence="10 11">
    <name type="scientific">Novymonas esmeraldas</name>
    <dbReference type="NCBI Taxonomy" id="1808958"/>
    <lineage>
        <taxon>Eukaryota</taxon>
        <taxon>Discoba</taxon>
        <taxon>Euglenozoa</taxon>
        <taxon>Kinetoplastea</taxon>
        <taxon>Metakinetoplastina</taxon>
        <taxon>Trypanosomatida</taxon>
        <taxon>Trypanosomatidae</taxon>
        <taxon>Novymonas</taxon>
    </lineage>
</organism>
<dbReference type="PANTHER" id="PTHR11406">
    <property type="entry name" value="PHOSPHOGLYCERATE KINASE"/>
    <property type="match status" value="1"/>
</dbReference>
<evidence type="ECO:0000256" key="2">
    <source>
        <dbReference type="ARBA" id="ARBA00001946"/>
    </source>
</evidence>
<keyword evidence="5" id="KW-0808">Transferase</keyword>
<dbReference type="Gene3D" id="3.40.50.1260">
    <property type="entry name" value="Phosphoglycerate kinase, N-terminal domain"/>
    <property type="match status" value="1"/>
</dbReference>
<accession>A0AAW0EPB5</accession>
<keyword evidence="8" id="KW-0067">ATP-binding</keyword>
<dbReference type="PANTHER" id="PTHR11406:SF23">
    <property type="entry name" value="PHOSPHOGLYCERATE KINASE 1, CHLOROPLASTIC-RELATED"/>
    <property type="match status" value="1"/>
</dbReference>
<keyword evidence="7 10" id="KW-0418">Kinase</keyword>
<keyword evidence="11" id="KW-1185">Reference proteome</keyword>
<dbReference type="Proteomes" id="UP001430356">
    <property type="component" value="Unassembled WGS sequence"/>
</dbReference>
<sequence>MPPAYIGSKHTVYDVYPVKNKRVLVLVDPQNILGETADLHATIGTIGYLLKKQALVIVGASFGPLPGSTLNLSRREREAALEAFRKEDGLGYTNFFSSLTPAEKVKLLSRVPELEIVQTPTSPSGHTQAPNTGKTSLFSTLTNAQKSAVLRAAYPLQEFTASTTFPFVSALQGHFPGVQVTFAADCMRPLTNQMQPGSIIVVENFRFYRNEASTNPDERAAAAEVLASEVD</sequence>
<evidence type="ECO:0000256" key="1">
    <source>
        <dbReference type="ARBA" id="ARBA00000642"/>
    </source>
</evidence>
<dbReference type="InterPro" id="IPR015824">
    <property type="entry name" value="Phosphoglycerate_kinase_N"/>
</dbReference>
<comment type="caution">
    <text evidence="10">The sequence shown here is derived from an EMBL/GenBank/DDBJ whole genome shotgun (WGS) entry which is preliminary data.</text>
</comment>
<evidence type="ECO:0000256" key="6">
    <source>
        <dbReference type="ARBA" id="ARBA00022741"/>
    </source>
</evidence>
<dbReference type="GO" id="GO:0043531">
    <property type="term" value="F:ADP binding"/>
    <property type="evidence" value="ECO:0007669"/>
    <property type="project" value="TreeGrafter"/>
</dbReference>
<keyword evidence="9" id="KW-0460">Magnesium</keyword>
<evidence type="ECO:0000313" key="11">
    <source>
        <dbReference type="Proteomes" id="UP001430356"/>
    </source>
</evidence>
<gene>
    <name evidence="10" type="ORF">NESM_000458100</name>
</gene>
<evidence type="ECO:0000256" key="8">
    <source>
        <dbReference type="ARBA" id="ARBA00022840"/>
    </source>
</evidence>
<dbReference type="GO" id="GO:0004618">
    <property type="term" value="F:phosphoglycerate kinase activity"/>
    <property type="evidence" value="ECO:0007669"/>
    <property type="project" value="UniProtKB-EC"/>
</dbReference>
<dbReference type="InterPro" id="IPR001576">
    <property type="entry name" value="Phosphoglycerate_kinase"/>
</dbReference>
<evidence type="ECO:0000256" key="3">
    <source>
        <dbReference type="ARBA" id="ARBA00008982"/>
    </source>
</evidence>
<dbReference type="GO" id="GO:0005524">
    <property type="term" value="F:ATP binding"/>
    <property type="evidence" value="ECO:0007669"/>
    <property type="project" value="UniProtKB-KW"/>
</dbReference>
<dbReference type="GO" id="GO:0006096">
    <property type="term" value="P:glycolytic process"/>
    <property type="evidence" value="ECO:0007669"/>
    <property type="project" value="InterPro"/>
</dbReference>
<dbReference type="GO" id="GO:0006094">
    <property type="term" value="P:gluconeogenesis"/>
    <property type="evidence" value="ECO:0007669"/>
    <property type="project" value="TreeGrafter"/>
</dbReference>
<comment type="catalytic activity">
    <reaction evidence="1">
        <text>(2R)-3-phosphoglycerate + ATP = (2R)-3-phospho-glyceroyl phosphate + ADP</text>
        <dbReference type="Rhea" id="RHEA:14801"/>
        <dbReference type="ChEBI" id="CHEBI:30616"/>
        <dbReference type="ChEBI" id="CHEBI:57604"/>
        <dbReference type="ChEBI" id="CHEBI:58272"/>
        <dbReference type="ChEBI" id="CHEBI:456216"/>
        <dbReference type="EC" id="2.7.2.3"/>
    </reaction>
</comment>
<dbReference type="AlphaFoldDB" id="A0AAW0EPB5"/>
<dbReference type="InterPro" id="IPR036043">
    <property type="entry name" value="Phosphoglycerate_kinase_sf"/>
</dbReference>
<comment type="cofactor">
    <cofactor evidence="2">
        <name>Mg(2+)</name>
        <dbReference type="ChEBI" id="CHEBI:18420"/>
    </cofactor>
</comment>
<name>A0AAW0EPB5_9TRYP</name>
<evidence type="ECO:0000256" key="9">
    <source>
        <dbReference type="ARBA" id="ARBA00022842"/>
    </source>
</evidence>
<dbReference type="SUPFAM" id="SSF53748">
    <property type="entry name" value="Phosphoglycerate kinase"/>
    <property type="match status" value="1"/>
</dbReference>
<dbReference type="GO" id="GO:0005829">
    <property type="term" value="C:cytosol"/>
    <property type="evidence" value="ECO:0007669"/>
    <property type="project" value="TreeGrafter"/>
</dbReference>
<protein>
    <recommendedName>
        <fullName evidence="4">phosphoglycerate kinase</fullName>
        <ecNumber evidence="4">2.7.2.3</ecNumber>
    </recommendedName>
</protein>